<protein>
    <recommendedName>
        <fullName evidence="3">CCHC-type domain-containing protein</fullName>
    </recommendedName>
</protein>
<evidence type="ECO:0000256" key="1">
    <source>
        <dbReference type="PROSITE-ProRule" id="PRU00047"/>
    </source>
</evidence>
<dbReference type="GO" id="GO:0008270">
    <property type="term" value="F:zinc ion binding"/>
    <property type="evidence" value="ECO:0007669"/>
    <property type="project" value="UniProtKB-KW"/>
</dbReference>
<dbReference type="Proteomes" id="UP000290572">
    <property type="component" value="Unassembled WGS sequence"/>
</dbReference>
<dbReference type="EMBL" id="QBIY01006880">
    <property type="protein sequence ID" value="RXN36861.1"/>
    <property type="molecule type" value="Genomic_DNA"/>
</dbReference>
<proteinExistence type="predicted"/>
<dbReference type="AlphaFoldDB" id="A0A498NY90"/>
<dbReference type="InterPro" id="IPR001878">
    <property type="entry name" value="Znf_CCHC"/>
</dbReference>
<feature type="compositionally biased region" description="Basic and acidic residues" evidence="2">
    <location>
        <begin position="166"/>
        <end position="195"/>
    </location>
</feature>
<feature type="region of interest" description="Disordered" evidence="2">
    <location>
        <begin position="140"/>
        <end position="195"/>
    </location>
</feature>
<keyword evidence="5" id="KW-1185">Reference proteome</keyword>
<evidence type="ECO:0000256" key="2">
    <source>
        <dbReference type="SAM" id="MobiDB-lite"/>
    </source>
</evidence>
<evidence type="ECO:0000313" key="4">
    <source>
        <dbReference type="EMBL" id="RXN36861.1"/>
    </source>
</evidence>
<keyword evidence="1" id="KW-0863">Zinc-finger</keyword>
<keyword evidence="1" id="KW-0862">Zinc</keyword>
<dbReference type="GO" id="GO:0003676">
    <property type="term" value="F:nucleic acid binding"/>
    <property type="evidence" value="ECO:0007669"/>
    <property type="project" value="InterPro"/>
</dbReference>
<feature type="compositionally biased region" description="Polar residues" evidence="2">
    <location>
        <begin position="208"/>
        <end position="227"/>
    </location>
</feature>
<sequence length="282" mass="32040">MSSSGRKSLVWDIRKRLLTLSAGELLQVARAVEPVSSEVQSELVEGDEEGCYDYINSFMYSKQLLDTEDEGMVQLLILKDAIDEVVKCRDDEVSMSNVKVYQGFGHKHTDIRRELKPLLTNSGATDEMILRHVMKISSEENERMKRLGSSRRQTVTNAHSAQLESDVEKTLSTKSESVESKSKQTKPDPLRELTTKEEELTRLVETMQKQNQHQVTHNGRQSSQNRTPSRRGKPYGCPSCVEQDRQDCKHCFTCGEEGHRAAGCLKRPKRQGNSIRALERDI</sequence>
<comment type="caution">
    <text evidence="4">The sequence shown here is derived from an EMBL/GenBank/DDBJ whole genome shotgun (WGS) entry which is preliminary data.</text>
</comment>
<dbReference type="PROSITE" id="PS50158">
    <property type="entry name" value="ZF_CCHC"/>
    <property type="match status" value="1"/>
</dbReference>
<feature type="region of interest" description="Disordered" evidence="2">
    <location>
        <begin position="208"/>
        <end position="235"/>
    </location>
</feature>
<name>A0A498NY90_LABRO</name>
<accession>A0A498NY90</accession>
<evidence type="ECO:0000259" key="3">
    <source>
        <dbReference type="PROSITE" id="PS50158"/>
    </source>
</evidence>
<feature type="compositionally biased region" description="Polar residues" evidence="2">
    <location>
        <begin position="150"/>
        <end position="163"/>
    </location>
</feature>
<reference evidence="4 5" key="1">
    <citation type="submission" date="2018-03" db="EMBL/GenBank/DDBJ databases">
        <title>Draft genome sequence of Rohu Carp (Labeo rohita).</title>
        <authorList>
            <person name="Das P."/>
            <person name="Kushwaha B."/>
            <person name="Joshi C.G."/>
            <person name="Kumar D."/>
            <person name="Nagpure N.S."/>
            <person name="Sahoo L."/>
            <person name="Das S.P."/>
            <person name="Bit A."/>
            <person name="Patnaik S."/>
            <person name="Meher P.K."/>
            <person name="Jayasankar P."/>
            <person name="Koringa P.G."/>
            <person name="Patel N.V."/>
            <person name="Hinsu A.T."/>
            <person name="Kumar R."/>
            <person name="Pandey M."/>
            <person name="Agarwal S."/>
            <person name="Srivastava S."/>
            <person name="Singh M."/>
            <person name="Iquebal M.A."/>
            <person name="Jaiswal S."/>
            <person name="Angadi U.B."/>
            <person name="Kumar N."/>
            <person name="Raza M."/>
            <person name="Shah T.M."/>
            <person name="Rai A."/>
            <person name="Jena J.K."/>
        </authorList>
    </citation>
    <scope>NUCLEOTIDE SEQUENCE [LARGE SCALE GENOMIC DNA]</scope>
    <source>
        <strain evidence="4">DASCIFA01</strain>
        <tissue evidence="4">Testis</tissue>
    </source>
</reference>
<organism evidence="4 5">
    <name type="scientific">Labeo rohita</name>
    <name type="common">Indian major carp</name>
    <name type="synonym">Cyprinus rohita</name>
    <dbReference type="NCBI Taxonomy" id="84645"/>
    <lineage>
        <taxon>Eukaryota</taxon>
        <taxon>Metazoa</taxon>
        <taxon>Chordata</taxon>
        <taxon>Craniata</taxon>
        <taxon>Vertebrata</taxon>
        <taxon>Euteleostomi</taxon>
        <taxon>Actinopterygii</taxon>
        <taxon>Neopterygii</taxon>
        <taxon>Teleostei</taxon>
        <taxon>Ostariophysi</taxon>
        <taxon>Cypriniformes</taxon>
        <taxon>Cyprinidae</taxon>
        <taxon>Labeoninae</taxon>
        <taxon>Labeonini</taxon>
        <taxon>Labeo</taxon>
    </lineage>
</organism>
<evidence type="ECO:0000313" key="5">
    <source>
        <dbReference type="Proteomes" id="UP000290572"/>
    </source>
</evidence>
<gene>
    <name evidence="4" type="ORF">ROHU_002578</name>
</gene>
<feature type="domain" description="CCHC-type" evidence="3">
    <location>
        <begin position="251"/>
        <end position="264"/>
    </location>
</feature>
<keyword evidence="1" id="KW-0479">Metal-binding</keyword>